<dbReference type="EMBL" id="CBSY010000181">
    <property type="protein sequence ID" value="CDH20374.1"/>
    <property type="molecule type" value="Genomic_DNA"/>
</dbReference>
<protein>
    <submittedName>
        <fullName evidence="1">Uncharacterized protein</fullName>
    </submittedName>
</protein>
<organism evidence="1 2">
    <name type="scientific">Xenorhabdus bovienii str. kraussei Quebec</name>
    <dbReference type="NCBI Taxonomy" id="1398203"/>
    <lineage>
        <taxon>Bacteria</taxon>
        <taxon>Pseudomonadati</taxon>
        <taxon>Pseudomonadota</taxon>
        <taxon>Gammaproteobacteria</taxon>
        <taxon>Enterobacterales</taxon>
        <taxon>Morganellaceae</taxon>
        <taxon>Xenorhabdus</taxon>
    </lineage>
</organism>
<proteinExistence type="predicted"/>
<sequence length="42" mass="4614">MSIIDATWFPDSGRISATDPLNKLQASFAVVLKIFLGISWFG</sequence>
<dbReference type="Proteomes" id="UP000028500">
    <property type="component" value="Unassembled WGS sequence"/>
</dbReference>
<accession>A0A077PKT6</accession>
<comment type="caution">
    <text evidence="1">The sequence shown here is derived from an EMBL/GenBank/DDBJ whole genome shotgun (WGS) entry which is preliminary data.</text>
</comment>
<name>A0A077PKT6_XENBV</name>
<dbReference type="AlphaFoldDB" id="A0A077PKT6"/>
<reference evidence="1" key="1">
    <citation type="submission" date="2013-07" db="EMBL/GenBank/DDBJ databases">
        <title>Sub-species coevolution in mutualistic symbiosis.</title>
        <authorList>
            <person name="Murfin K."/>
            <person name="Klassen J."/>
            <person name="Lee M."/>
            <person name="Forst S."/>
            <person name="Stock P."/>
            <person name="Goodrich-Blair H."/>
        </authorList>
    </citation>
    <scope>NUCLEOTIDE SEQUENCE [LARGE SCALE GENOMIC DNA]</scope>
    <source>
        <strain evidence="1">Kraussei Quebec</strain>
    </source>
</reference>
<dbReference type="HOGENOM" id="CLU_3259952_0_0_6"/>
<keyword evidence="2" id="KW-1185">Reference proteome</keyword>
<evidence type="ECO:0000313" key="2">
    <source>
        <dbReference type="Proteomes" id="UP000028500"/>
    </source>
</evidence>
<evidence type="ECO:0000313" key="1">
    <source>
        <dbReference type="EMBL" id="CDH20374.1"/>
    </source>
</evidence>
<gene>
    <name evidence="1" type="ORF">XBKQ1_2610004</name>
</gene>